<sequence length="63" mass="7107">MRGKCEQPRVEVDRITLTLEHSTFKIVVKNDLSEATPMGERADMTTQEVLHPGIEEEAQIKVA</sequence>
<reference evidence="1" key="1">
    <citation type="submission" date="2016-01" db="EMBL/GenBank/DDBJ databases">
        <authorList>
            <person name="Peeters C."/>
        </authorList>
    </citation>
    <scope>NUCLEOTIDE SEQUENCE [LARGE SCALE GENOMIC DNA]</scope>
    <source>
        <strain evidence="1">LMG 22940</strain>
    </source>
</reference>
<evidence type="ECO:0000313" key="2">
    <source>
        <dbReference type="Proteomes" id="UP000054770"/>
    </source>
</evidence>
<name>A0A158L510_9BURK</name>
<gene>
    <name evidence="1" type="ORF">AWB68_08804</name>
</gene>
<dbReference type="Proteomes" id="UP000054770">
    <property type="component" value="Unassembled WGS sequence"/>
</dbReference>
<keyword evidence="2" id="KW-1185">Reference proteome</keyword>
<comment type="caution">
    <text evidence="1">The sequence shown here is derived from an EMBL/GenBank/DDBJ whole genome shotgun (WGS) entry which is preliminary data.</text>
</comment>
<protein>
    <submittedName>
        <fullName evidence="1">Uncharacterized protein</fullName>
    </submittedName>
</protein>
<organism evidence="1 2">
    <name type="scientific">Caballeronia choica</name>
    <dbReference type="NCBI Taxonomy" id="326476"/>
    <lineage>
        <taxon>Bacteria</taxon>
        <taxon>Pseudomonadati</taxon>
        <taxon>Pseudomonadota</taxon>
        <taxon>Betaproteobacteria</taxon>
        <taxon>Burkholderiales</taxon>
        <taxon>Burkholderiaceae</taxon>
        <taxon>Caballeronia</taxon>
    </lineage>
</organism>
<dbReference type="EMBL" id="FCON02000435">
    <property type="protein sequence ID" value="SAL88524.1"/>
    <property type="molecule type" value="Genomic_DNA"/>
</dbReference>
<dbReference type="AlphaFoldDB" id="A0A158L510"/>
<accession>A0A158L510</accession>
<proteinExistence type="predicted"/>
<evidence type="ECO:0000313" key="1">
    <source>
        <dbReference type="EMBL" id="SAL88524.1"/>
    </source>
</evidence>